<proteinExistence type="inferred from homology"/>
<dbReference type="FunFam" id="2.20.25.10:FF:000012">
    <property type="entry name" value="Putative transcription factor IIIB 90 kDa subunit"/>
    <property type="match status" value="1"/>
</dbReference>
<keyword evidence="11" id="KW-0539">Nucleus</keyword>
<evidence type="ECO:0000256" key="6">
    <source>
        <dbReference type="ARBA" id="ARBA00022771"/>
    </source>
</evidence>
<keyword evidence="8" id="KW-0805">Transcription regulation</keyword>
<keyword evidence="5" id="KW-0677">Repeat</keyword>
<dbReference type="GO" id="GO:0070897">
    <property type="term" value="P:transcription preinitiation complex assembly"/>
    <property type="evidence" value="ECO:0007669"/>
    <property type="project" value="InterPro"/>
</dbReference>
<evidence type="ECO:0000256" key="11">
    <source>
        <dbReference type="ARBA" id="ARBA00023242"/>
    </source>
</evidence>
<dbReference type="InterPro" id="IPR013150">
    <property type="entry name" value="TFIIB_cyclin"/>
</dbReference>
<evidence type="ECO:0000256" key="5">
    <source>
        <dbReference type="ARBA" id="ARBA00022737"/>
    </source>
</evidence>
<dbReference type="PRINTS" id="PR00685">
    <property type="entry name" value="TIFACTORIIB"/>
</dbReference>
<reference evidence="19" key="1">
    <citation type="submission" date="2019-09" db="EMBL/GenBank/DDBJ databases">
        <title>Bird 10,000 Genomes (B10K) Project - Family phase.</title>
        <authorList>
            <person name="Zhang G."/>
        </authorList>
    </citation>
    <scope>NUCLEOTIDE SEQUENCE</scope>
    <source>
        <strain evidence="19">B10K-DU-025-06</strain>
        <tissue evidence="19">Mixed tissue sample</tissue>
    </source>
</reference>
<dbReference type="GO" id="GO:0008270">
    <property type="term" value="F:zinc ion binding"/>
    <property type="evidence" value="ECO:0007669"/>
    <property type="project" value="UniProtKB-KW"/>
</dbReference>
<keyword evidence="4" id="KW-0479">Metal-binding</keyword>
<keyword evidence="20" id="KW-1185">Reference proteome</keyword>
<dbReference type="InterPro" id="IPR013137">
    <property type="entry name" value="Znf_TFIIB"/>
</dbReference>
<dbReference type="AlphaFoldDB" id="A0A851Y0L7"/>
<dbReference type="SUPFAM" id="SSF47954">
    <property type="entry name" value="Cyclin-like"/>
    <property type="match status" value="2"/>
</dbReference>
<feature type="non-terminal residue" evidence="19">
    <location>
        <position position="1"/>
    </location>
</feature>
<dbReference type="FunFam" id="1.10.472.10:FF:000007">
    <property type="entry name" value="Transcription factor IIIB 90 kDa subunit"/>
    <property type="match status" value="1"/>
</dbReference>
<dbReference type="PANTHER" id="PTHR11618:SF4">
    <property type="entry name" value="TRANSCRIPTION FACTOR IIIB 90 KDA SUBUNIT"/>
    <property type="match status" value="1"/>
</dbReference>
<evidence type="ECO:0000256" key="9">
    <source>
        <dbReference type="ARBA" id="ARBA00023159"/>
    </source>
</evidence>
<dbReference type="Pfam" id="PF08271">
    <property type="entry name" value="Zn_Ribbon_TF"/>
    <property type="match status" value="1"/>
</dbReference>
<dbReference type="FunFam" id="1.20.5.650:FF:000001">
    <property type="entry name" value="transcription factor IIIB 90 kDa subunit isoform X2"/>
    <property type="match status" value="1"/>
</dbReference>
<dbReference type="FunFam" id="1.10.472.10:FF:000002">
    <property type="entry name" value="Transcription factor IIIB 90 kDa subunit"/>
    <property type="match status" value="1"/>
</dbReference>
<dbReference type="GO" id="GO:0000995">
    <property type="term" value="F:RNA polymerase III general transcription initiation factor activity"/>
    <property type="evidence" value="ECO:0007669"/>
    <property type="project" value="TreeGrafter"/>
</dbReference>
<evidence type="ECO:0000256" key="17">
    <source>
        <dbReference type="SAM" id="MobiDB-lite"/>
    </source>
</evidence>
<dbReference type="GO" id="GO:0097550">
    <property type="term" value="C:transcription preinitiation complex"/>
    <property type="evidence" value="ECO:0007669"/>
    <property type="project" value="TreeGrafter"/>
</dbReference>
<dbReference type="GO" id="GO:0000126">
    <property type="term" value="C:transcription factor TFIIIB complex"/>
    <property type="evidence" value="ECO:0007669"/>
    <property type="project" value="TreeGrafter"/>
</dbReference>
<evidence type="ECO:0000313" key="20">
    <source>
        <dbReference type="Proteomes" id="UP000637704"/>
    </source>
</evidence>
<dbReference type="SMART" id="SM00385">
    <property type="entry name" value="CYCLIN"/>
    <property type="match status" value="2"/>
</dbReference>
<dbReference type="InterPro" id="IPR036915">
    <property type="entry name" value="Cyclin-like_sf"/>
</dbReference>
<evidence type="ECO:0000256" key="8">
    <source>
        <dbReference type="ARBA" id="ARBA00023015"/>
    </source>
</evidence>
<dbReference type="PROSITE" id="PS51134">
    <property type="entry name" value="ZF_TFIIB"/>
    <property type="match status" value="1"/>
</dbReference>
<evidence type="ECO:0000256" key="4">
    <source>
        <dbReference type="ARBA" id="ARBA00022723"/>
    </source>
</evidence>
<feature type="non-terminal residue" evidence="19">
    <location>
        <position position="675"/>
    </location>
</feature>
<gene>
    <name evidence="19" type="primary">Brf1</name>
    <name evidence="19" type="ORF">EOLROS_R00716</name>
</gene>
<dbReference type="GO" id="GO:0001006">
    <property type="term" value="F:RNA polymerase III type 3 promoter sequence-specific DNA binding"/>
    <property type="evidence" value="ECO:0007669"/>
    <property type="project" value="TreeGrafter"/>
</dbReference>
<comment type="subunit">
    <text evidence="13">TFIIIB comprises at least the TATA-binding protein (TBP) and the B-related factor 1 (BRF1/TFIIIB90). Interacts with BDP1. Interacts with MAF1.</text>
</comment>
<comment type="subcellular location">
    <subcellularLocation>
        <location evidence="1">Nucleus</location>
    </subcellularLocation>
</comment>
<feature type="region of interest" description="Disordered" evidence="17">
    <location>
        <begin position="556"/>
        <end position="588"/>
    </location>
</feature>
<evidence type="ECO:0000259" key="18">
    <source>
        <dbReference type="PROSITE" id="PS51134"/>
    </source>
</evidence>
<evidence type="ECO:0000256" key="10">
    <source>
        <dbReference type="ARBA" id="ARBA00023163"/>
    </source>
</evidence>
<dbReference type="Pfam" id="PF00382">
    <property type="entry name" value="TFIIB"/>
    <property type="match status" value="2"/>
</dbReference>
<keyword evidence="3" id="KW-0597">Phosphoprotein</keyword>
<evidence type="ECO:0000256" key="14">
    <source>
        <dbReference type="ARBA" id="ARBA00072559"/>
    </source>
</evidence>
<comment type="similarity">
    <text evidence="2">Belongs to the TFIIB family.</text>
</comment>
<keyword evidence="10" id="KW-0804">Transcription</keyword>
<dbReference type="Gene3D" id="1.20.5.650">
    <property type="entry name" value="Single helix bin"/>
    <property type="match status" value="1"/>
</dbReference>
<dbReference type="Proteomes" id="UP000637704">
    <property type="component" value="Unassembled WGS sequence"/>
</dbReference>
<keyword evidence="16" id="KW-0175">Coiled coil</keyword>
<dbReference type="SUPFAM" id="SSF57783">
    <property type="entry name" value="Zinc beta-ribbon"/>
    <property type="match status" value="1"/>
</dbReference>
<evidence type="ECO:0000256" key="13">
    <source>
        <dbReference type="ARBA" id="ARBA00063003"/>
    </source>
</evidence>
<name>A0A851Y0L7_EOLRO</name>
<keyword evidence="7" id="KW-0862">Zinc</keyword>
<organism evidence="19 20">
    <name type="scientific">Eolophus roseicapilla</name>
    <name type="common">Galah cockatoo</name>
    <name type="synonym">Cacatua roseicapilla</name>
    <dbReference type="NCBI Taxonomy" id="176039"/>
    <lineage>
        <taxon>Eukaryota</taxon>
        <taxon>Metazoa</taxon>
        <taxon>Chordata</taxon>
        <taxon>Craniata</taxon>
        <taxon>Vertebrata</taxon>
        <taxon>Euteleostomi</taxon>
        <taxon>Archelosauria</taxon>
        <taxon>Archosauria</taxon>
        <taxon>Dinosauria</taxon>
        <taxon>Saurischia</taxon>
        <taxon>Theropoda</taxon>
        <taxon>Coelurosauria</taxon>
        <taxon>Aves</taxon>
        <taxon>Neognathae</taxon>
        <taxon>Neoaves</taxon>
        <taxon>Telluraves</taxon>
        <taxon>Australaves</taxon>
        <taxon>Psittaciformes</taxon>
        <taxon>Cacatuidae</taxon>
        <taxon>Eolophus</taxon>
    </lineage>
</organism>
<dbReference type="InterPro" id="IPR011665">
    <property type="entry name" value="BRF1_TBP-bd_dom"/>
</dbReference>
<keyword evidence="6 15" id="KW-0863">Zinc-finger</keyword>
<feature type="domain" description="TFIIB-type" evidence="18">
    <location>
        <begin position="3"/>
        <end position="34"/>
    </location>
</feature>
<keyword evidence="9" id="KW-0010">Activator</keyword>
<dbReference type="GO" id="GO:0005634">
    <property type="term" value="C:nucleus"/>
    <property type="evidence" value="ECO:0007669"/>
    <property type="project" value="UniProtKB-SubCell"/>
</dbReference>
<dbReference type="Pfam" id="PF07741">
    <property type="entry name" value="BRF1"/>
    <property type="match status" value="1"/>
</dbReference>
<evidence type="ECO:0000256" key="15">
    <source>
        <dbReference type="PROSITE-ProRule" id="PRU00469"/>
    </source>
</evidence>
<feature type="coiled-coil region" evidence="16">
    <location>
        <begin position="314"/>
        <end position="341"/>
    </location>
</feature>
<dbReference type="PANTHER" id="PTHR11618">
    <property type="entry name" value="TRANSCRIPTION INITIATION FACTOR IIB-RELATED"/>
    <property type="match status" value="1"/>
</dbReference>
<dbReference type="GO" id="GO:0017025">
    <property type="term" value="F:TBP-class protein binding"/>
    <property type="evidence" value="ECO:0007669"/>
    <property type="project" value="InterPro"/>
</dbReference>
<accession>A0A851Y0L7</accession>
<comment type="caution">
    <text evidence="19">The sequence shown here is derived from an EMBL/GenBank/DDBJ whole genome shotgun (WGS) entry which is preliminary data.</text>
</comment>
<dbReference type="Gene3D" id="2.20.25.10">
    <property type="match status" value="1"/>
</dbReference>
<dbReference type="InterPro" id="IPR000812">
    <property type="entry name" value="TFIIB"/>
</dbReference>
<evidence type="ECO:0000256" key="2">
    <source>
        <dbReference type="ARBA" id="ARBA00010857"/>
    </source>
</evidence>
<protein>
    <recommendedName>
        <fullName evidence="14">Transcription factor IIIB 90 kDa subunit</fullName>
    </recommendedName>
    <alternativeName>
        <fullName evidence="12">B-related factor 1</fullName>
    </alternativeName>
</protein>
<sequence length="675" mass="75317">MPGGRACAACGCSEIEVDAARGDAVCTGCGSVLEDNIIVSEVQFVENSGGGSSAVGQFVSLDGERRRGGAHVHRAEGLLFVFVSLLIFLGKRQIHHLGNQLQLNQHCLDTAFNFFKMAVSKHLTRGRKMTHVIAACLYLVCRTEGTPRILSHLKNKNKYKKFQQVNVYVLGKTFLLLARELCINAPAIDPCLYIPRFAHMLEFGDKNHEVSMTALRLLQRMKRDWMHTGRRPSGLCGAALLVAARMHDFRRTVKEVIRVVKVCESTLRKRLTEFEDTPTSQLTIDEFMKIDLEGECDPPSFTAGQKKLKIQQLEKALSKKLEDFEGEISSYQDEIEIELENSRPKAKGVFANYTKDDSIEDNTSSTLAEEEAEDEELEAAANHLNKDFYNELHENDRVRKNEEGKCRNGNEVLVRPPALESLLGPLPTAASLGITESIKECISTKDREPGENTGDGELDLSGIDDNEIDRYILNETEAQIKAELWMKENADYLKEQKEKEARIAKEKELGIYKEHKPKKSAKKREPIQASTAGEAIEKMLEQKKISSKINYNVLRDLNSKGSNTPKKEDDSTDDSTNTKKLSRRKSIASRNIANHVNSVGKRLRPLISTQLAKKAATEEVTFPNAQAEAPGLQKAAAVLVESGPVAYNPDEEVEEEEIEEDDDHCMSALQLMGGN</sequence>
<evidence type="ECO:0000256" key="1">
    <source>
        <dbReference type="ARBA" id="ARBA00004123"/>
    </source>
</evidence>
<evidence type="ECO:0000256" key="16">
    <source>
        <dbReference type="SAM" id="Coils"/>
    </source>
</evidence>
<dbReference type="CDD" id="cd20554">
    <property type="entry name" value="CYCLIN_TFIIIB90_rpt2"/>
    <property type="match status" value="1"/>
</dbReference>
<dbReference type="EMBL" id="WBNI01000309">
    <property type="protein sequence ID" value="NXD66780.1"/>
    <property type="molecule type" value="Genomic_DNA"/>
</dbReference>
<dbReference type="InterPro" id="IPR013763">
    <property type="entry name" value="Cyclin-like_dom"/>
</dbReference>
<dbReference type="CDD" id="cd20553">
    <property type="entry name" value="CYCLIN_TFIIIB90_rpt1"/>
    <property type="match status" value="1"/>
</dbReference>
<evidence type="ECO:0000256" key="3">
    <source>
        <dbReference type="ARBA" id="ARBA00022553"/>
    </source>
</evidence>
<evidence type="ECO:0000256" key="12">
    <source>
        <dbReference type="ARBA" id="ARBA00031009"/>
    </source>
</evidence>
<evidence type="ECO:0000256" key="7">
    <source>
        <dbReference type="ARBA" id="ARBA00022833"/>
    </source>
</evidence>
<dbReference type="Gene3D" id="1.10.472.10">
    <property type="entry name" value="Cyclin-like"/>
    <property type="match status" value="2"/>
</dbReference>
<evidence type="ECO:0000313" key="19">
    <source>
        <dbReference type="EMBL" id="NXD66780.1"/>
    </source>
</evidence>